<evidence type="ECO:0000256" key="7">
    <source>
        <dbReference type="ARBA" id="ARBA00022801"/>
    </source>
</evidence>
<keyword evidence="8" id="KW-0325">Glycoprotein</keyword>
<dbReference type="InterPro" id="IPR043137">
    <property type="entry name" value="GGT_ssub_C"/>
</dbReference>
<dbReference type="InParanoid" id="A0A409YWJ8"/>
<dbReference type="FunFam" id="3.60.20.40:FF:000001">
    <property type="entry name" value="Gamma-glutamyltranspeptidase 1"/>
    <property type="match status" value="1"/>
</dbReference>
<dbReference type="EC" id="2.3.2.2" evidence="13"/>
<evidence type="ECO:0000256" key="10">
    <source>
        <dbReference type="ARBA" id="ARBA00047417"/>
    </source>
</evidence>
<sequence>MGVPKHEYLDDGQGLLPPQYFLAPPKKPSFISRLRRIILLTLFGIVALFSFSRYHHCLLSSRNDIPHHNYRNPAYLIKARNGAVASENKRCSDIGVDVLKEGGNAVDAAVATTFCIGVVNMFSSGIGGGGFMTVRIPPKDSKSKSEVYNIDFRETAPALANTTMYASNPRLALFGGLAVGVPGEVRGLAEAHSRWGSLPWERLVQPSVTLAQGWHVDKELGRRIPWFAELFLKNPDWTPIFAPGGELLKEGEIIRRTNLSLTLSKIAKEGPDAFYTGSIADAIVRKVQLEGGILSHADLQNYSVKVGRALEGTYRDKKIYTTHAPTSGPVLLHMLNLIEKYDFEEMNGLNVHRLVEVMKFGFAARTKVSDPKFANSTEHIEEIPLKSFADEVFRNITDDRTHPPEYYNPVFDVKIDHGTSHTSVVDKNGMAVALTSTVNLVFGSQVLDPVTGIIFNDEMDDFSTPGIPNAFGLWPSPYNYPEPGKRPLSSTVPTIIEHADGSFYLAIGGSGGSRIFPSVFQVLLNLGWGMDVSQAIEFGRLHDQLYPLQVDADDVYPPTILEDLQSRGHNVTVLDVNRVAAVIQAVLSDKGMIHAASDSRKNGIAAGY</sequence>
<dbReference type="InterPro" id="IPR043138">
    <property type="entry name" value="GGT_lsub"/>
</dbReference>
<dbReference type="FunCoup" id="A0A409YWJ8">
    <property type="interactions" value="87"/>
</dbReference>
<dbReference type="UniPathway" id="UPA00204"/>
<evidence type="ECO:0000256" key="9">
    <source>
        <dbReference type="ARBA" id="ARBA00023315"/>
    </source>
</evidence>
<dbReference type="OrthoDB" id="1081007at2759"/>
<comment type="pathway">
    <text evidence="3 13">Sulfur metabolism; glutathione metabolism.</text>
</comment>
<feature type="binding site" evidence="12">
    <location>
        <begin position="489"/>
        <end position="490"/>
    </location>
    <ligand>
        <name>L-glutamate</name>
        <dbReference type="ChEBI" id="CHEBI:29985"/>
    </ligand>
</feature>
<dbReference type="EMBL" id="NHYE01000131">
    <property type="protein sequence ID" value="PPR07406.1"/>
    <property type="molecule type" value="Genomic_DNA"/>
</dbReference>
<dbReference type="GO" id="GO:0103068">
    <property type="term" value="F:leukotriene C4 gamma-glutamyl transferase activity"/>
    <property type="evidence" value="ECO:0007669"/>
    <property type="project" value="UniProtKB-EC"/>
</dbReference>
<comment type="catalytic activity">
    <reaction evidence="10 13">
        <text>an N-terminal (5-L-glutamyl)-[peptide] + an alpha-amino acid = 5-L-glutamyl amino acid + an N-terminal L-alpha-aminoacyl-[peptide]</text>
        <dbReference type="Rhea" id="RHEA:23904"/>
        <dbReference type="Rhea" id="RHEA-COMP:9780"/>
        <dbReference type="Rhea" id="RHEA-COMP:9795"/>
        <dbReference type="ChEBI" id="CHEBI:77644"/>
        <dbReference type="ChEBI" id="CHEBI:78597"/>
        <dbReference type="ChEBI" id="CHEBI:78599"/>
        <dbReference type="ChEBI" id="CHEBI:78608"/>
        <dbReference type="EC" id="2.3.2.2"/>
    </reaction>
</comment>
<evidence type="ECO:0000256" key="3">
    <source>
        <dbReference type="ARBA" id="ARBA00005115"/>
    </source>
</evidence>
<dbReference type="SUPFAM" id="SSF56235">
    <property type="entry name" value="N-terminal nucleophile aminohydrolases (Ntn hydrolases)"/>
    <property type="match status" value="1"/>
</dbReference>
<proteinExistence type="inferred from homology"/>
<dbReference type="EC" id="3.4.19.13" evidence="13"/>
<dbReference type="GO" id="GO:0006751">
    <property type="term" value="P:glutathione catabolic process"/>
    <property type="evidence" value="ECO:0007669"/>
    <property type="project" value="UniProtKB-UniRule"/>
</dbReference>
<dbReference type="AlphaFoldDB" id="A0A409YWJ8"/>
<dbReference type="FunFam" id="1.10.246.130:FF:000005">
    <property type="entry name" value="Gamma-glutamyltranspeptidase 1, putative"/>
    <property type="match status" value="1"/>
</dbReference>
<dbReference type="GO" id="GO:0000324">
    <property type="term" value="C:fungal-type vacuole"/>
    <property type="evidence" value="ECO:0007669"/>
    <property type="project" value="TreeGrafter"/>
</dbReference>
<dbReference type="PANTHER" id="PTHR11686:SF9">
    <property type="entry name" value="RE13973P"/>
    <property type="match status" value="1"/>
</dbReference>
<feature type="binding site" evidence="12">
    <location>
        <begin position="437"/>
        <end position="439"/>
    </location>
    <ligand>
        <name>L-glutamate</name>
        <dbReference type="ChEBI" id="CHEBI:29985"/>
    </ligand>
</feature>
<feature type="active site" description="Nucleophile" evidence="11">
    <location>
        <position position="419"/>
    </location>
</feature>
<evidence type="ECO:0000256" key="1">
    <source>
        <dbReference type="ARBA" id="ARBA00001049"/>
    </source>
</evidence>
<keyword evidence="9 13" id="KW-0012">Acyltransferase</keyword>
<protein>
    <recommendedName>
        <fullName evidence="13">Glutathione hydrolase</fullName>
        <ecNumber evidence="13">2.3.2.2</ecNumber>
        <ecNumber evidence="13">3.4.19.13</ecNumber>
    </recommendedName>
    <alternativeName>
        <fullName evidence="13">Gamma-glutamyltransferase</fullName>
    </alternativeName>
    <alternativeName>
        <fullName evidence="13">Gamma-glutamyltranspeptidase</fullName>
    </alternativeName>
</protein>
<dbReference type="Gene3D" id="1.10.246.130">
    <property type="match status" value="1"/>
</dbReference>
<dbReference type="InterPro" id="IPR029055">
    <property type="entry name" value="Ntn_hydrolases_N"/>
</dbReference>
<keyword evidence="15" id="KW-1185">Reference proteome</keyword>
<comment type="catalytic activity">
    <reaction evidence="2 13">
        <text>glutathione + H2O = L-cysteinylglycine + L-glutamate</text>
        <dbReference type="Rhea" id="RHEA:28807"/>
        <dbReference type="ChEBI" id="CHEBI:15377"/>
        <dbReference type="ChEBI" id="CHEBI:29985"/>
        <dbReference type="ChEBI" id="CHEBI:57925"/>
        <dbReference type="ChEBI" id="CHEBI:61694"/>
        <dbReference type="EC" id="3.4.19.13"/>
    </reaction>
</comment>
<comment type="catalytic activity">
    <reaction evidence="1 13">
        <text>an S-substituted glutathione + H2O = an S-substituted L-cysteinylglycine + L-glutamate</text>
        <dbReference type="Rhea" id="RHEA:59468"/>
        <dbReference type="ChEBI" id="CHEBI:15377"/>
        <dbReference type="ChEBI" id="CHEBI:29985"/>
        <dbReference type="ChEBI" id="CHEBI:90779"/>
        <dbReference type="ChEBI" id="CHEBI:143103"/>
        <dbReference type="EC" id="3.4.19.13"/>
    </reaction>
</comment>
<dbReference type="Proteomes" id="UP000284706">
    <property type="component" value="Unassembled WGS sequence"/>
</dbReference>
<evidence type="ECO:0000256" key="13">
    <source>
        <dbReference type="RuleBase" id="RU368068"/>
    </source>
</evidence>
<keyword evidence="7 13" id="KW-0378">Hydrolase</keyword>
<dbReference type="PRINTS" id="PR01210">
    <property type="entry name" value="GGTRANSPTASE"/>
</dbReference>
<comment type="caution">
    <text evidence="14">The sequence shown here is derived from an EMBL/GenBank/DDBJ whole genome shotgun (WGS) entry which is preliminary data.</text>
</comment>
<comment type="similarity">
    <text evidence="4">Belongs to the gamma-glutamyltransferase family.</text>
</comment>
<dbReference type="GO" id="GO:0006508">
    <property type="term" value="P:proteolysis"/>
    <property type="evidence" value="ECO:0007669"/>
    <property type="project" value="UniProtKB-KW"/>
</dbReference>
<dbReference type="InterPro" id="IPR000101">
    <property type="entry name" value="GGT_peptidase"/>
</dbReference>
<dbReference type="Gene3D" id="3.60.20.40">
    <property type="match status" value="1"/>
</dbReference>
<evidence type="ECO:0000313" key="14">
    <source>
        <dbReference type="EMBL" id="PPR07406.1"/>
    </source>
</evidence>
<evidence type="ECO:0000256" key="8">
    <source>
        <dbReference type="ARBA" id="ARBA00023180"/>
    </source>
</evidence>
<evidence type="ECO:0000256" key="5">
    <source>
        <dbReference type="ARBA" id="ARBA00022670"/>
    </source>
</evidence>
<dbReference type="GO" id="GO:0036374">
    <property type="term" value="F:glutathione hydrolase activity"/>
    <property type="evidence" value="ECO:0007669"/>
    <property type="project" value="UniProtKB-UniRule"/>
</dbReference>
<feature type="binding site" evidence="12">
    <location>
        <position position="461"/>
    </location>
    <ligand>
        <name>L-glutamate</name>
        <dbReference type="ChEBI" id="CHEBI:29985"/>
    </ligand>
</feature>
<reference evidence="14 15" key="1">
    <citation type="journal article" date="2018" name="Evol. Lett.">
        <title>Horizontal gene cluster transfer increased hallucinogenic mushroom diversity.</title>
        <authorList>
            <person name="Reynolds H.T."/>
            <person name="Vijayakumar V."/>
            <person name="Gluck-Thaler E."/>
            <person name="Korotkin H.B."/>
            <person name="Matheny P.B."/>
            <person name="Slot J.C."/>
        </authorList>
    </citation>
    <scope>NUCLEOTIDE SEQUENCE [LARGE SCALE GENOMIC DNA]</scope>
    <source>
        <strain evidence="14 15">SRW20</strain>
    </source>
</reference>
<evidence type="ECO:0000256" key="11">
    <source>
        <dbReference type="PIRSR" id="PIRSR600101-1"/>
    </source>
</evidence>
<evidence type="ECO:0000256" key="6">
    <source>
        <dbReference type="ARBA" id="ARBA00022679"/>
    </source>
</evidence>
<accession>A0A409YWJ8</accession>
<dbReference type="STRING" id="231916.A0A409YWJ8"/>
<feature type="binding site" evidence="12">
    <location>
        <position position="153"/>
    </location>
    <ligand>
        <name>L-glutamate</name>
        <dbReference type="ChEBI" id="CHEBI:29985"/>
    </ligand>
</feature>
<evidence type="ECO:0000256" key="2">
    <source>
        <dbReference type="ARBA" id="ARBA00001089"/>
    </source>
</evidence>
<dbReference type="NCBIfam" id="TIGR00066">
    <property type="entry name" value="g_glut_trans"/>
    <property type="match status" value="1"/>
</dbReference>
<name>A0A409YWJ8_9AGAR</name>
<dbReference type="GO" id="GO:0005886">
    <property type="term" value="C:plasma membrane"/>
    <property type="evidence" value="ECO:0007669"/>
    <property type="project" value="TreeGrafter"/>
</dbReference>
<evidence type="ECO:0000256" key="4">
    <source>
        <dbReference type="ARBA" id="ARBA00009381"/>
    </source>
</evidence>
<evidence type="ECO:0000313" key="15">
    <source>
        <dbReference type="Proteomes" id="UP000284706"/>
    </source>
</evidence>
<keyword evidence="5" id="KW-0645">Protease</keyword>
<dbReference type="PANTHER" id="PTHR11686">
    <property type="entry name" value="GAMMA GLUTAMYL TRANSPEPTIDASE"/>
    <property type="match status" value="1"/>
</dbReference>
<organism evidence="14 15">
    <name type="scientific">Gymnopilus dilepis</name>
    <dbReference type="NCBI Taxonomy" id="231916"/>
    <lineage>
        <taxon>Eukaryota</taxon>
        <taxon>Fungi</taxon>
        <taxon>Dikarya</taxon>
        <taxon>Basidiomycota</taxon>
        <taxon>Agaricomycotina</taxon>
        <taxon>Agaricomycetes</taxon>
        <taxon>Agaricomycetidae</taxon>
        <taxon>Agaricales</taxon>
        <taxon>Agaricineae</taxon>
        <taxon>Hymenogastraceae</taxon>
        <taxon>Gymnopilus</taxon>
    </lineage>
</organism>
<evidence type="ECO:0000256" key="12">
    <source>
        <dbReference type="PIRSR" id="PIRSR600101-2"/>
    </source>
</evidence>
<dbReference type="Pfam" id="PF01019">
    <property type="entry name" value="G_glu_transpept"/>
    <property type="match status" value="1"/>
</dbReference>
<comment type="function">
    <text evidence="13">Cleaves the gamma-glutamyl peptide bond of glutathione and glutathione conjugates.</text>
</comment>
<gene>
    <name evidence="14" type="ORF">CVT26_013722</name>
</gene>
<keyword evidence="6 13" id="KW-0808">Transferase</keyword>
<feature type="binding site" evidence="12">
    <location>
        <position position="512"/>
    </location>
    <ligand>
        <name>L-glutamate</name>
        <dbReference type="ChEBI" id="CHEBI:29985"/>
    </ligand>
</feature>